<reference evidence="2" key="1">
    <citation type="submission" date="2013-11" db="EMBL/GenBank/DDBJ databases">
        <title>Genome sequence of the fusiform rust pathogen reveals effectors for host alternation and coevolution with pine.</title>
        <authorList>
            <consortium name="DOE Joint Genome Institute"/>
            <person name="Smith K."/>
            <person name="Pendleton A."/>
            <person name="Kubisiak T."/>
            <person name="Anderson C."/>
            <person name="Salamov A."/>
            <person name="Aerts A."/>
            <person name="Riley R."/>
            <person name="Clum A."/>
            <person name="Lindquist E."/>
            <person name="Ence D."/>
            <person name="Campbell M."/>
            <person name="Kronenberg Z."/>
            <person name="Feau N."/>
            <person name="Dhillon B."/>
            <person name="Hamelin R."/>
            <person name="Burleigh J."/>
            <person name="Smith J."/>
            <person name="Yandell M."/>
            <person name="Nelson C."/>
            <person name="Grigoriev I."/>
            <person name="Davis J."/>
        </authorList>
    </citation>
    <scope>NUCLEOTIDE SEQUENCE</scope>
    <source>
        <strain evidence="2">G11</strain>
    </source>
</reference>
<accession>A0A9P6NW30</accession>
<dbReference type="OrthoDB" id="5598396at2759"/>
<evidence type="ECO:0000313" key="2">
    <source>
        <dbReference type="EMBL" id="KAG0150500.1"/>
    </source>
</evidence>
<dbReference type="EMBL" id="MU167219">
    <property type="protein sequence ID" value="KAG0150500.1"/>
    <property type="molecule type" value="Genomic_DNA"/>
</dbReference>
<sequence length="156" mass="17705">EPSTASKYCSPINAYFHFCSNFNLPTSPSKETLCAFVSTMCRSVSHRTHTLISPRTVSMYLSGIAAYLEKDYPNIQSITNSKSVRATLHRCMKQFSRPISRKSPLNLLDLELASRYMSRSFDDGLFTTILFVGFHGLHHLGELIQPDPDKLKNERK</sequence>
<keyword evidence="1" id="KW-0238">DNA-binding</keyword>
<comment type="caution">
    <text evidence="2">The sequence shown here is derived from an EMBL/GenBank/DDBJ whole genome shotgun (WGS) entry which is preliminary data.</text>
</comment>
<evidence type="ECO:0000313" key="3">
    <source>
        <dbReference type="Proteomes" id="UP000886653"/>
    </source>
</evidence>
<dbReference type="InterPro" id="IPR010998">
    <property type="entry name" value="Integrase_recombinase_N"/>
</dbReference>
<dbReference type="Gene3D" id="1.10.150.130">
    <property type="match status" value="1"/>
</dbReference>
<dbReference type="AlphaFoldDB" id="A0A9P6NW30"/>
<dbReference type="GO" id="GO:0003677">
    <property type="term" value="F:DNA binding"/>
    <property type="evidence" value="ECO:0007669"/>
    <property type="project" value="UniProtKB-KW"/>
</dbReference>
<feature type="non-terminal residue" evidence="2">
    <location>
        <position position="156"/>
    </location>
</feature>
<proteinExistence type="predicted"/>
<name>A0A9P6NW30_9BASI</name>
<protein>
    <submittedName>
        <fullName evidence="2">Uncharacterized protein</fullName>
    </submittedName>
</protein>
<feature type="non-terminal residue" evidence="2">
    <location>
        <position position="1"/>
    </location>
</feature>
<dbReference type="Proteomes" id="UP000886653">
    <property type="component" value="Unassembled WGS sequence"/>
</dbReference>
<keyword evidence="3" id="KW-1185">Reference proteome</keyword>
<gene>
    <name evidence="2" type="ORF">CROQUDRAFT_33037</name>
</gene>
<evidence type="ECO:0000256" key="1">
    <source>
        <dbReference type="ARBA" id="ARBA00023125"/>
    </source>
</evidence>
<organism evidence="2 3">
    <name type="scientific">Cronartium quercuum f. sp. fusiforme G11</name>
    <dbReference type="NCBI Taxonomy" id="708437"/>
    <lineage>
        <taxon>Eukaryota</taxon>
        <taxon>Fungi</taxon>
        <taxon>Dikarya</taxon>
        <taxon>Basidiomycota</taxon>
        <taxon>Pucciniomycotina</taxon>
        <taxon>Pucciniomycetes</taxon>
        <taxon>Pucciniales</taxon>
        <taxon>Coleosporiaceae</taxon>
        <taxon>Cronartium</taxon>
    </lineage>
</organism>